<feature type="transmembrane region" description="Helical" evidence="8">
    <location>
        <begin position="116"/>
        <end position="137"/>
    </location>
</feature>
<keyword evidence="4" id="KW-1003">Cell membrane</keyword>
<evidence type="ECO:0000256" key="4">
    <source>
        <dbReference type="ARBA" id="ARBA00022475"/>
    </source>
</evidence>
<evidence type="ECO:0000256" key="8">
    <source>
        <dbReference type="SAM" id="Phobius"/>
    </source>
</evidence>
<evidence type="ECO:0000256" key="6">
    <source>
        <dbReference type="ARBA" id="ARBA00022989"/>
    </source>
</evidence>
<dbReference type="InterPro" id="IPR020846">
    <property type="entry name" value="MFS_dom"/>
</dbReference>
<feature type="transmembrane region" description="Helical" evidence="8">
    <location>
        <begin position="175"/>
        <end position="194"/>
    </location>
</feature>
<dbReference type="GO" id="GO:0022857">
    <property type="term" value="F:transmembrane transporter activity"/>
    <property type="evidence" value="ECO:0007669"/>
    <property type="project" value="InterPro"/>
</dbReference>
<sequence>MSTTTATAPSSAMDNIKKGPIVAALLIGAFVAFLNQTLMNVALPKIMEDLGIGPNKAQWLTTGYMLVNGVLIPVTAYLIAKFSTRQIFITAMTLFTIGTLVCGLSPNFSILMVGRVIQAAGAGILMPLMTVVFLTIFPIEKRGQAMGTMGIAMILAPAIGPTLSGYIVEHYSWRLLFYIILPFSVIATAIGIAFVKNVTRQSKPKLDSVGVILSTLGFGSLLYGFSDAGTDGWGSAVVISCLVVGAISLILFVIRQLTTDHPLLEFRIFKYNMYTLTTIINMLVTMAMFAGMILLPIFLQNIRGFSPIESGLLMMPGAILMGIMSPITGRIFDKVGARWLSVTGLAITAVTTWGLSRLAIDTTYGYMMFIYTARMFGMSMLMMPIQTAGLNQLPQRLNAHGTAMSNTLRTVAGAIGTAILVTIMSSKLKSHLAETMATGTIDPNNKTAVLAATADATIYGVNYAFTVATFMTIAALIMAFFIQKTKPATEPVNAEKEKAKKVATA</sequence>
<reference evidence="11" key="1">
    <citation type="submission" date="2016-10" db="EMBL/GenBank/DDBJ databases">
        <authorList>
            <person name="Varghese N."/>
            <person name="Submissions S."/>
        </authorList>
    </citation>
    <scope>NUCLEOTIDE SEQUENCE [LARGE SCALE GENOMIC DNA]</scope>
    <source>
        <strain evidence="11">BL9</strain>
    </source>
</reference>
<protein>
    <submittedName>
        <fullName evidence="10">Drug resistance transporter, EmrB/QacA subfamily</fullName>
    </submittedName>
</protein>
<feature type="transmembrane region" description="Helical" evidence="8">
    <location>
        <begin position="149"/>
        <end position="169"/>
    </location>
</feature>
<dbReference type="GO" id="GO:0005886">
    <property type="term" value="C:plasma membrane"/>
    <property type="evidence" value="ECO:0007669"/>
    <property type="project" value="UniProtKB-SubCell"/>
</dbReference>
<feature type="transmembrane region" description="Helical" evidence="8">
    <location>
        <begin position="274"/>
        <end position="299"/>
    </location>
</feature>
<dbReference type="SUPFAM" id="SSF103473">
    <property type="entry name" value="MFS general substrate transporter"/>
    <property type="match status" value="1"/>
</dbReference>
<dbReference type="Proteomes" id="UP000198538">
    <property type="component" value="Unassembled WGS sequence"/>
</dbReference>
<feature type="domain" description="Major facilitator superfamily (MFS) profile" evidence="9">
    <location>
        <begin position="21"/>
        <end position="486"/>
    </location>
</feature>
<dbReference type="Pfam" id="PF07690">
    <property type="entry name" value="MFS_1"/>
    <property type="match status" value="1"/>
</dbReference>
<feature type="transmembrane region" description="Helical" evidence="8">
    <location>
        <begin position="87"/>
        <end position="110"/>
    </location>
</feature>
<evidence type="ECO:0000256" key="2">
    <source>
        <dbReference type="ARBA" id="ARBA00008537"/>
    </source>
</evidence>
<evidence type="ECO:0000313" key="10">
    <source>
        <dbReference type="EMBL" id="SCY25341.1"/>
    </source>
</evidence>
<keyword evidence="6 8" id="KW-1133">Transmembrane helix</keyword>
<dbReference type="EMBL" id="FMVM01000003">
    <property type="protein sequence ID" value="SCY25341.1"/>
    <property type="molecule type" value="Genomic_DNA"/>
</dbReference>
<dbReference type="InterPro" id="IPR011701">
    <property type="entry name" value="MFS"/>
</dbReference>
<evidence type="ECO:0000256" key="5">
    <source>
        <dbReference type="ARBA" id="ARBA00022692"/>
    </source>
</evidence>
<feature type="transmembrane region" description="Helical" evidence="8">
    <location>
        <begin position="311"/>
        <end position="332"/>
    </location>
</feature>
<feature type="transmembrane region" description="Helical" evidence="8">
    <location>
        <begin position="232"/>
        <end position="254"/>
    </location>
</feature>
<evidence type="ECO:0000256" key="7">
    <source>
        <dbReference type="ARBA" id="ARBA00023136"/>
    </source>
</evidence>
<evidence type="ECO:0000256" key="1">
    <source>
        <dbReference type="ARBA" id="ARBA00004651"/>
    </source>
</evidence>
<keyword evidence="3" id="KW-0813">Transport</keyword>
<feature type="transmembrane region" description="Helical" evidence="8">
    <location>
        <begin position="21"/>
        <end position="39"/>
    </location>
</feature>
<dbReference type="AlphaFoldDB" id="A0A1G5EEZ7"/>
<name>A0A1G5EEZ7_9BACL</name>
<dbReference type="InterPro" id="IPR004638">
    <property type="entry name" value="EmrB-like"/>
</dbReference>
<evidence type="ECO:0000259" key="9">
    <source>
        <dbReference type="PROSITE" id="PS50850"/>
    </source>
</evidence>
<dbReference type="CDD" id="cd17503">
    <property type="entry name" value="MFS_LmrB_MDR_like"/>
    <property type="match status" value="1"/>
</dbReference>
<dbReference type="PANTHER" id="PTHR42718">
    <property type="entry name" value="MAJOR FACILITATOR SUPERFAMILY MULTIDRUG TRANSPORTER MFSC"/>
    <property type="match status" value="1"/>
</dbReference>
<feature type="transmembrane region" description="Helical" evidence="8">
    <location>
        <begin position="366"/>
        <end position="385"/>
    </location>
</feature>
<dbReference type="Gene3D" id="1.20.1250.20">
    <property type="entry name" value="MFS general substrate transporter like domains"/>
    <property type="match status" value="1"/>
</dbReference>
<keyword evidence="11" id="KW-1185">Reference proteome</keyword>
<dbReference type="NCBIfam" id="TIGR00711">
    <property type="entry name" value="efflux_EmrB"/>
    <property type="match status" value="1"/>
</dbReference>
<feature type="transmembrane region" description="Helical" evidence="8">
    <location>
        <begin position="406"/>
        <end position="426"/>
    </location>
</feature>
<dbReference type="InterPro" id="IPR036259">
    <property type="entry name" value="MFS_trans_sf"/>
</dbReference>
<gene>
    <name evidence="10" type="ORF">SAMN05720606_103265</name>
</gene>
<evidence type="ECO:0000313" key="11">
    <source>
        <dbReference type="Proteomes" id="UP000198538"/>
    </source>
</evidence>
<feature type="transmembrane region" description="Helical" evidence="8">
    <location>
        <begin position="59"/>
        <end position="80"/>
    </location>
</feature>
<organism evidence="10 11">
    <name type="scientific">Paenibacillus polysaccharolyticus</name>
    <dbReference type="NCBI Taxonomy" id="582692"/>
    <lineage>
        <taxon>Bacteria</taxon>
        <taxon>Bacillati</taxon>
        <taxon>Bacillota</taxon>
        <taxon>Bacilli</taxon>
        <taxon>Bacillales</taxon>
        <taxon>Paenibacillaceae</taxon>
        <taxon>Paenibacillus</taxon>
    </lineage>
</organism>
<dbReference type="PROSITE" id="PS50850">
    <property type="entry name" value="MFS"/>
    <property type="match status" value="1"/>
</dbReference>
<evidence type="ECO:0000256" key="3">
    <source>
        <dbReference type="ARBA" id="ARBA00022448"/>
    </source>
</evidence>
<dbReference type="STRING" id="582692.SAMN05720606_103265"/>
<accession>A0A1G5EEZ7</accession>
<dbReference type="RefSeq" id="WP_090917052.1">
    <property type="nucleotide sequence ID" value="NZ_FMVM01000003.1"/>
</dbReference>
<dbReference type="PANTHER" id="PTHR42718:SF9">
    <property type="entry name" value="MAJOR FACILITATOR SUPERFAMILY MULTIDRUG TRANSPORTER MFSC"/>
    <property type="match status" value="1"/>
</dbReference>
<comment type="subcellular location">
    <subcellularLocation>
        <location evidence="1">Cell membrane</location>
        <topology evidence="1">Multi-pass membrane protein</topology>
    </subcellularLocation>
</comment>
<comment type="similarity">
    <text evidence="2">Belongs to the major facilitator superfamily. EmrB family.</text>
</comment>
<proteinExistence type="inferred from homology"/>
<feature type="transmembrane region" description="Helical" evidence="8">
    <location>
        <begin position="339"/>
        <end position="360"/>
    </location>
</feature>
<keyword evidence="5 8" id="KW-0812">Transmembrane</keyword>
<dbReference type="Gene3D" id="1.20.1720.10">
    <property type="entry name" value="Multidrug resistance protein D"/>
    <property type="match status" value="1"/>
</dbReference>
<dbReference type="PRINTS" id="PR01036">
    <property type="entry name" value="TCRTETB"/>
</dbReference>
<feature type="transmembrane region" description="Helical" evidence="8">
    <location>
        <begin position="463"/>
        <end position="482"/>
    </location>
</feature>
<feature type="transmembrane region" description="Helical" evidence="8">
    <location>
        <begin position="206"/>
        <end position="226"/>
    </location>
</feature>
<keyword evidence="7 8" id="KW-0472">Membrane</keyword>